<comment type="caution">
    <text evidence="1">The sequence shown here is derived from an EMBL/GenBank/DDBJ whole genome shotgun (WGS) entry which is preliminary data.</text>
</comment>
<evidence type="ECO:0000313" key="1">
    <source>
        <dbReference type="EMBL" id="MBD2535946.1"/>
    </source>
</evidence>
<proteinExistence type="predicted"/>
<organism evidence="1 2">
    <name type="scientific">Nostoc flagelliforme FACHB-838</name>
    <dbReference type="NCBI Taxonomy" id="2692904"/>
    <lineage>
        <taxon>Bacteria</taxon>
        <taxon>Bacillati</taxon>
        <taxon>Cyanobacteriota</taxon>
        <taxon>Cyanophyceae</taxon>
        <taxon>Nostocales</taxon>
        <taxon>Nostocaceae</taxon>
        <taxon>Nostoc</taxon>
    </lineage>
</organism>
<dbReference type="EMBL" id="JACJSI010000360">
    <property type="protein sequence ID" value="MBD2535946.1"/>
    <property type="molecule type" value="Genomic_DNA"/>
</dbReference>
<sequence length="142" mass="16561">MTALLEAGWLPTQTDDYWLLIPVEESHRAFFISFYCQDEHKMLSAKGNIAVYVPEEKELVILEFINYANYRISVGNLELDINTKQVYFRIGMFFENIQLNPQLVHNIAQEVYQGVQDFWSSITSILEDKMSIENAFQKANLN</sequence>
<keyword evidence="2" id="KW-1185">Reference proteome</keyword>
<gene>
    <name evidence="1" type="ORF">H6G97_44125</name>
</gene>
<accession>A0ABR8E4D5</accession>
<evidence type="ECO:0000313" key="2">
    <source>
        <dbReference type="Proteomes" id="UP000623440"/>
    </source>
</evidence>
<protein>
    <recommendedName>
        <fullName evidence="3">YbjN domain-containing protein</fullName>
    </recommendedName>
</protein>
<dbReference type="Proteomes" id="UP000623440">
    <property type="component" value="Unassembled WGS sequence"/>
</dbReference>
<evidence type="ECO:0008006" key="3">
    <source>
        <dbReference type="Google" id="ProtNLM"/>
    </source>
</evidence>
<reference evidence="1 2" key="1">
    <citation type="journal article" date="2020" name="ISME J.">
        <title>Comparative genomics reveals insights into cyanobacterial evolution and habitat adaptation.</title>
        <authorList>
            <person name="Chen M.Y."/>
            <person name="Teng W.K."/>
            <person name="Zhao L."/>
            <person name="Hu C.X."/>
            <person name="Zhou Y.K."/>
            <person name="Han B.P."/>
            <person name="Song L.R."/>
            <person name="Shu W.S."/>
        </authorList>
    </citation>
    <scope>NUCLEOTIDE SEQUENCE [LARGE SCALE GENOMIC DNA]</scope>
    <source>
        <strain evidence="1 2">FACHB-838</strain>
    </source>
</reference>
<name>A0ABR8E4D5_9NOSO</name>